<dbReference type="RefSeq" id="WP_067616111.1">
    <property type="nucleotide sequence ID" value="NZ_MAGO01000002.1"/>
</dbReference>
<keyword evidence="7 12" id="KW-0663">Pyridoxal phosphate</keyword>
<evidence type="ECO:0000256" key="4">
    <source>
        <dbReference type="ARBA" id="ARBA00022485"/>
    </source>
</evidence>
<dbReference type="PANTHER" id="PTHR30538">
    <property type="entry name" value="LYSINE 2,3-AMINOMUTASE-RELATED"/>
    <property type="match status" value="1"/>
</dbReference>
<feature type="domain" description="Radical SAM core" evidence="13">
    <location>
        <begin position="105"/>
        <end position="318"/>
    </location>
</feature>
<reference evidence="14 15" key="1">
    <citation type="submission" date="2016-06" db="EMBL/GenBank/DDBJ databases">
        <title>Respiratory ammonification of nitrate coupled to the oxidation of elemental sulfur in deep-sea autotrophic thermophilic bacteria.</title>
        <authorList>
            <person name="Slobodkina G.B."/>
            <person name="Mardanov A.V."/>
            <person name="Ravin N.V."/>
            <person name="Frolova A.A."/>
            <person name="Viryasiv M.B."/>
            <person name="Chernyh N.A."/>
            <person name="Bonch-Osmolovskaya E.A."/>
            <person name="Slobodkin A.I."/>
        </authorList>
    </citation>
    <scope>NUCLEOTIDE SEQUENCE [LARGE SCALE GENOMIC DNA]</scope>
    <source>
        <strain evidence="14 15">S69</strain>
    </source>
</reference>
<gene>
    <name evidence="14" type="ORF">DBT_0534</name>
</gene>
<keyword evidence="10" id="KW-0413">Isomerase</keyword>
<dbReference type="Pfam" id="PF12544">
    <property type="entry name" value="LAM_C"/>
    <property type="match status" value="1"/>
</dbReference>
<dbReference type="PIRSF" id="PIRSF004911">
    <property type="entry name" value="DUF160"/>
    <property type="match status" value="1"/>
</dbReference>
<evidence type="ECO:0000256" key="12">
    <source>
        <dbReference type="PIRSR" id="PIRSR603739-50"/>
    </source>
</evidence>
<keyword evidence="9 11" id="KW-0411">Iron-sulfur</keyword>
<evidence type="ECO:0000256" key="7">
    <source>
        <dbReference type="ARBA" id="ARBA00022898"/>
    </source>
</evidence>
<comment type="cofactor">
    <cofactor evidence="1 12">
        <name>pyridoxal 5'-phosphate</name>
        <dbReference type="ChEBI" id="CHEBI:597326"/>
    </cofactor>
</comment>
<dbReference type="GO" id="GO:0046872">
    <property type="term" value="F:metal ion binding"/>
    <property type="evidence" value="ECO:0007669"/>
    <property type="project" value="UniProtKB-KW"/>
</dbReference>
<evidence type="ECO:0000313" key="15">
    <source>
        <dbReference type="Proteomes" id="UP000093080"/>
    </source>
</evidence>
<feature type="binding site" evidence="11">
    <location>
        <position position="123"/>
    </location>
    <ligand>
        <name>[4Fe-4S] cluster</name>
        <dbReference type="ChEBI" id="CHEBI:49883"/>
        <note>4Fe-4S-S-AdoMet</note>
    </ligand>
</feature>
<evidence type="ECO:0000256" key="5">
    <source>
        <dbReference type="ARBA" id="ARBA00022691"/>
    </source>
</evidence>
<dbReference type="SFLD" id="SFLDS00029">
    <property type="entry name" value="Radical_SAM"/>
    <property type="match status" value="1"/>
</dbReference>
<evidence type="ECO:0000256" key="8">
    <source>
        <dbReference type="ARBA" id="ARBA00023004"/>
    </source>
</evidence>
<feature type="modified residue" description="N6-(pyridoxal phosphate)lysine" evidence="12">
    <location>
        <position position="333"/>
    </location>
</feature>
<keyword evidence="6 11" id="KW-0479">Metal-binding</keyword>
<dbReference type="Gene3D" id="3.20.20.70">
    <property type="entry name" value="Aldolase class I"/>
    <property type="match status" value="1"/>
</dbReference>
<dbReference type="PANTHER" id="PTHR30538:SF1">
    <property type="entry name" value="L-LYSINE 2,3-AMINOMUTASE"/>
    <property type="match status" value="1"/>
</dbReference>
<evidence type="ECO:0000256" key="2">
    <source>
        <dbReference type="ARBA" id="ARBA00001966"/>
    </source>
</evidence>
<evidence type="ECO:0000256" key="9">
    <source>
        <dbReference type="ARBA" id="ARBA00023014"/>
    </source>
</evidence>
<dbReference type="Gene3D" id="6.10.140.1170">
    <property type="match status" value="1"/>
</dbReference>
<dbReference type="OrthoDB" id="9768064at2"/>
<dbReference type="STRING" id="1156395.DBT_0534"/>
<proteinExistence type="inferred from homology"/>
<dbReference type="GO" id="GO:0051539">
    <property type="term" value="F:4 iron, 4 sulfur cluster binding"/>
    <property type="evidence" value="ECO:0007669"/>
    <property type="project" value="UniProtKB-KW"/>
</dbReference>
<comment type="cofactor">
    <cofactor evidence="2">
        <name>[4Fe-4S] cluster</name>
        <dbReference type="ChEBI" id="CHEBI:49883"/>
    </cofactor>
</comment>
<dbReference type="GO" id="GO:0016853">
    <property type="term" value="F:isomerase activity"/>
    <property type="evidence" value="ECO:0007669"/>
    <property type="project" value="UniProtKB-KW"/>
</dbReference>
<evidence type="ECO:0000256" key="10">
    <source>
        <dbReference type="ARBA" id="ARBA00023235"/>
    </source>
</evidence>
<dbReference type="AlphaFoldDB" id="A0A1B9F831"/>
<dbReference type="NCBIfam" id="TIGR00238">
    <property type="entry name" value="KamA family radical SAM protein"/>
    <property type="match status" value="1"/>
</dbReference>
<comment type="caution">
    <text evidence="14">The sequence shown here is derived from an EMBL/GenBank/DDBJ whole genome shotgun (WGS) entry which is preliminary data.</text>
</comment>
<evidence type="ECO:0000256" key="1">
    <source>
        <dbReference type="ARBA" id="ARBA00001933"/>
    </source>
</evidence>
<comment type="similarity">
    <text evidence="3">Belongs to the radical SAM superfamily. KamA family.</text>
</comment>
<evidence type="ECO:0000256" key="6">
    <source>
        <dbReference type="ARBA" id="ARBA00022723"/>
    </source>
</evidence>
<dbReference type="SFLD" id="SFLDG01070">
    <property type="entry name" value="PLP-dependent"/>
    <property type="match status" value="1"/>
</dbReference>
<keyword evidence="4 11" id="KW-0004">4Fe-4S</keyword>
<dbReference type="PATRIC" id="fig|1156395.6.peg.543"/>
<keyword evidence="8" id="KW-0408">Iron</keyword>
<feature type="binding site" evidence="11">
    <location>
        <position position="119"/>
    </location>
    <ligand>
        <name>[4Fe-4S] cluster</name>
        <dbReference type="ChEBI" id="CHEBI:49883"/>
        <note>4Fe-4S-S-AdoMet</note>
    </ligand>
</feature>
<evidence type="ECO:0000256" key="3">
    <source>
        <dbReference type="ARBA" id="ARBA00008703"/>
    </source>
</evidence>
<dbReference type="InterPro" id="IPR007197">
    <property type="entry name" value="rSAM"/>
</dbReference>
<dbReference type="InterPro" id="IPR013785">
    <property type="entry name" value="Aldolase_TIM"/>
</dbReference>
<dbReference type="Pfam" id="PF04055">
    <property type="entry name" value="Radical_SAM"/>
    <property type="match status" value="1"/>
</dbReference>
<accession>A0A1B9F831</accession>
<organism evidence="14 15">
    <name type="scientific">Dissulfuribacter thermophilus</name>
    <dbReference type="NCBI Taxonomy" id="1156395"/>
    <lineage>
        <taxon>Bacteria</taxon>
        <taxon>Pseudomonadati</taxon>
        <taxon>Thermodesulfobacteriota</taxon>
        <taxon>Dissulfuribacteria</taxon>
        <taxon>Dissulfuribacterales</taxon>
        <taxon>Dissulfuribacteraceae</taxon>
        <taxon>Dissulfuribacter</taxon>
    </lineage>
</organism>
<evidence type="ECO:0000259" key="13">
    <source>
        <dbReference type="PROSITE" id="PS51918"/>
    </source>
</evidence>
<dbReference type="EMBL" id="MAGO01000002">
    <property type="protein sequence ID" value="OCC16072.1"/>
    <property type="molecule type" value="Genomic_DNA"/>
</dbReference>
<protein>
    <submittedName>
        <fullName evidence="14">Lysine 2,3-aminomutase</fullName>
    </submittedName>
</protein>
<evidence type="ECO:0000256" key="11">
    <source>
        <dbReference type="PIRSR" id="PIRSR004911-1"/>
    </source>
</evidence>
<dbReference type="InterPro" id="IPR058240">
    <property type="entry name" value="rSAM_sf"/>
</dbReference>
<keyword evidence="15" id="KW-1185">Reference proteome</keyword>
<dbReference type="PROSITE" id="PS51918">
    <property type="entry name" value="RADICAL_SAM"/>
    <property type="match status" value="1"/>
</dbReference>
<evidence type="ECO:0000313" key="14">
    <source>
        <dbReference type="EMBL" id="OCC16072.1"/>
    </source>
</evidence>
<dbReference type="SUPFAM" id="SSF102114">
    <property type="entry name" value="Radical SAM enzymes"/>
    <property type="match status" value="1"/>
</dbReference>
<keyword evidence="5" id="KW-0949">S-adenosyl-L-methionine</keyword>
<dbReference type="InterPro" id="IPR025895">
    <property type="entry name" value="LAM_C_dom"/>
</dbReference>
<feature type="binding site" evidence="11">
    <location>
        <position position="126"/>
    </location>
    <ligand>
        <name>[4Fe-4S] cluster</name>
        <dbReference type="ChEBI" id="CHEBI:49883"/>
        <note>4Fe-4S-S-AdoMet</note>
    </ligand>
</feature>
<dbReference type="InterPro" id="IPR003739">
    <property type="entry name" value="Lys_aminomutase/Glu_NH3_mut"/>
</dbReference>
<name>A0A1B9F831_9BACT</name>
<dbReference type="Proteomes" id="UP000093080">
    <property type="component" value="Unassembled WGS sequence"/>
</dbReference>
<dbReference type="CDD" id="cd01335">
    <property type="entry name" value="Radical_SAM"/>
    <property type="match status" value="1"/>
</dbReference>
<sequence length="366" mass="42220">MIAYPKNNEWLDWRWQFRNRVKGYHGLKGLIQIPREKEEAFKKLVSRYHFAATPYYLSLIDWDAPMDPIRSQCIPSLEEIEVNEAGSTEDPFLEEPFSPTPCLIHRYKDRALIISTGRCAVYCRHCNRKRNWGKTDVPTAVKREYREKAIKYISEHSEIREVILSGGDPLFMGDHLLEELLRSLREIAHVEVIRIGTRAPVTLPMRIDDSLSEMLSRFRPIWINTHFNHPREITNEAILAVERLITKGIPVSNQAVLLKGVNDDIEILETLFKKLQTIGVRPYYLFHCDPVKGTDHFRTPLSKGIEIMENLWGKIGGLCIPHYVVDLPDAGGKALLMPNYLIALDGGEAIFRTQNGKIIKYPYIEN</sequence>